<organism evidence="1">
    <name type="scientific">marine sediment metagenome</name>
    <dbReference type="NCBI Taxonomy" id="412755"/>
    <lineage>
        <taxon>unclassified sequences</taxon>
        <taxon>metagenomes</taxon>
        <taxon>ecological metagenomes</taxon>
    </lineage>
</organism>
<sequence length="129" mass="13307">MTVKFGHKALIKLLVLVLFIGITALIPASASQAATSAGSVVNNQALVTYISGGSPHLVGSNVSSFTVQELLELSVVNVDIANVSVISGATQQVLTFQLQNAGNGTDSYSISNTVVSGFNPGSMDVYFDT</sequence>
<protein>
    <submittedName>
        <fullName evidence="1">Uncharacterized protein</fullName>
    </submittedName>
</protein>
<comment type="caution">
    <text evidence="1">The sequence shown here is derived from an EMBL/GenBank/DDBJ whole genome shotgun (WGS) entry which is preliminary data.</text>
</comment>
<reference evidence="1" key="1">
    <citation type="journal article" date="2015" name="Nature">
        <title>Complex archaea that bridge the gap between prokaryotes and eukaryotes.</title>
        <authorList>
            <person name="Spang A."/>
            <person name="Saw J.H."/>
            <person name="Jorgensen S.L."/>
            <person name="Zaremba-Niedzwiedzka K."/>
            <person name="Martijn J."/>
            <person name="Lind A.E."/>
            <person name="van Eijk R."/>
            <person name="Schleper C."/>
            <person name="Guy L."/>
            <person name="Ettema T.J."/>
        </authorList>
    </citation>
    <scope>NUCLEOTIDE SEQUENCE</scope>
</reference>
<dbReference type="EMBL" id="LAZR01056548">
    <property type="protein sequence ID" value="KKK73950.1"/>
    <property type="molecule type" value="Genomic_DNA"/>
</dbReference>
<feature type="non-terminal residue" evidence="1">
    <location>
        <position position="129"/>
    </location>
</feature>
<accession>A0A0F8YJS4</accession>
<dbReference type="AlphaFoldDB" id="A0A0F8YJS4"/>
<gene>
    <name evidence="1" type="ORF">LCGC14_2888690</name>
</gene>
<proteinExistence type="predicted"/>
<evidence type="ECO:0000313" key="1">
    <source>
        <dbReference type="EMBL" id="KKK73950.1"/>
    </source>
</evidence>
<name>A0A0F8YJS4_9ZZZZ</name>